<dbReference type="EMBL" id="HBUF01034123">
    <property type="protein sequence ID" value="CAG6615852.1"/>
    <property type="molecule type" value="Transcribed_RNA"/>
</dbReference>
<reference evidence="1" key="1">
    <citation type="submission" date="2021-05" db="EMBL/GenBank/DDBJ databases">
        <authorList>
            <person name="Alioto T."/>
            <person name="Alioto T."/>
            <person name="Gomez Garrido J."/>
        </authorList>
    </citation>
    <scope>NUCLEOTIDE SEQUENCE</scope>
</reference>
<evidence type="ECO:0000313" key="1">
    <source>
        <dbReference type="EMBL" id="CAG6615858.1"/>
    </source>
</evidence>
<organism evidence="1">
    <name type="scientific">Cacopsylla melanoneura</name>
    <dbReference type="NCBI Taxonomy" id="428564"/>
    <lineage>
        <taxon>Eukaryota</taxon>
        <taxon>Metazoa</taxon>
        <taxon>Ecdysozoa</taxon>
        <taxon>Arthropoda</taxon>
        <taxon>Hexapoda</taxon>
        <taxon>Insecta</taxon>
        <taxon>Pterygota</taxon>
        <taxon>Neoptera</taxon>
        <taxon>Paraneoptera</taxon>
        <taxon>Hemiptera</taxon>
        <taxon>Sternorrhyncha</taxon>
        <taxon>Psylloidea</taxon>
        <taxon>Psyllidae</taxon>
        <taxon>Psyllinae</taxon>
        <taxon>Cacopsylla</taxon>
    </lineage>
</organism>
<protein>
    <submittedName>
        <fullName evidence="1">Uncharacterized protein</fullName>
    </submittedName>
</protein>
<dbReference type="AlphaFoldDB" id="A0A8D8M0K3"/>
<dbReference type="EMBL" id="HBUF01034126">
    <property type="protein sequence ID" value="CAG6615858.1"/>
    <property type="molecule type" value="Transcribed_RNA"/>
</dbReference>
<sequence length="99" mass="11074">MIMMIEVAVVNPDVTGDEIRLTRNPKLRSPMISVTTPLRNVRRITWFGVRSWVNSYVSRAIKDVGPMDTSLMLPRSMYANAPMNAELRPKVSGSPANEA</sequence>
<name>A0A8D8M0K3_9HEMI</name>
<dbReference type="EMBL" id="HBUF01034124">
    <property type="protein sequence ID" value="CAG6615854.1"/>
    <property type="molecule type" value="Transcribed_RNA"/>
</dbReference>
<proteinExistence type="predicted"/>
<accession>A0A8D8M0K3</accession>
<dbReference type="EMBL" id="HBUF01034125">
    <property type="protein sequence ID" value="CAG6615856.1"/>
    <property type="molecule type" value="Transcribed_RNA"/>
</dbReference>